<dbReference type="EMBL" id="BK015344">
    <property type="protein sequence ID" value="DAE02331.1"/>
    <property type="molecule type" value="Genomic_DNA"/>
</dbReference>
<organism evidence="2">
    <name type="scientific">Herelleviridae sp. cttEB8</name>
    <dbReference type="NCBI Taxonomy" id="2825832"/>
    <lineage>
        <taxon>Viruses</taxon>
        <taxon>Duplodnaviria</taxon>
        <taxon>Heunggongvirae</taxon>
        <taxon>Uroviricota</taxon>
        <taxon>Caudoviricetes</taxon>
        <taxon>Herelleviridae</taxon>
    </lineage>
</organism>
<feature type="coiled-coil region" evidence="1">
    <location>
        <begin position="133"/>
        <end position="167"/>
    </location>
</feature>
<proteinExistence type="predicted"/>
<accession>A0A8S5P7C3</accession>
<keyword evidence="1" id="KW-0175">Coiled coil</keyword>
<reference evidence="2" key="1">
    <citation type="journal article" date="2021" name="Proc. Natl. Acad. Sci. U.S.A.">
        <title>A Catalog of Tens of Thousands of Viruses from Human Metagenomes Reveals Hidden Associations with Chronic Diseases.</title>
        <authorList>
            <person name="Tisza M.J."/>
            <person name="Buck C.B."/>
        </authorList>
    </citation>
    <scope>NUCLEOTIDE SEQUENCE</scope>
    <source>
        <strain evidence="2">CttEB8</strain>
    </source>
</reference>
<protein>
    <submittedName>
        <fullName evidence="2">Uncharacterized protein</fullName>
    </submittedName>
</protein>
<sequence length="177" mass="19847">MFGSLKQGNICYILIKGEKPILKIGTVESVSNPMPKYPTYNPSVPFGAQQETVIDAKIKAGEEVMEFQKLPTNVEVFTYSNAIVSDKKEAILSEVENMIQTSRQIVESRDYHQSVIESCDDILKQLNPQFAKEKQQEEKIGSLESEVKSLKGDLNDIKSLLQELNSSNRNSKTTSKT</sequence>
<name>A0A8S5P7C3_9CAUD</name>
<evidence type="ECO:0000256" key="1">
    <source>
        <dbReference type="SAM" id="Coils"/>
    </source>
</evidence>
<evidence type="ECO:0000313" key="2">
    <source>
        <dbReference type="EMBL" id="DAE02331.1"/>
    </source>
</evidence>